<feature type="compositionally biased region" description="Basic and acidic residues" evidence="1">
    <location>
        <begin position="25"/>
        <end position="40"/>
    </location>
</feature>
<feature type="region of interest" description="Disordered" evidence="1">
    <location>
        <begin position="16"/>
        <end position="42"/>
    </location>
</feature>
<dbReference type="GeneID" id="30072437"/>
<dbReference type="EMBL" id="DS022246">
    <property type="protein sequence ID" value="EWG43347.1"/>
    <property type="molecule type" value="Genomic_DNA"/>
</dbReference>
<dbReference type="KEGG" id="fvr:FVEG_15561"/>
<evidence type="ECO:0000313" key="3">
    <source>
        <dbReference type="Proteomes" id="UP000009096"/>
    </source>
</evidence>
<reference evidence="2 3" key="1">
    <citation type="journal article" date="2010" name="Nature">
        <title>Comparative genomics reveals mobile pathogenicity chromosomes in Fusarium.</title>
        <authorList>
            <person name="Ma L.J."/>
            <person name="van der Does H.C."/>
            <person name="Borkovich K.A."/>
            <person name="Coleman J.J."/>
            <person name="Daboussi M.J."/>
            <person name="Di Pietro A."/>
            <person name="Dufresne M."/>
            <person name="Freitag M."/>
            <person name="Grabherr M."/>
            <person name="Henrissat B."/>
            <person name="Houterman P.M."/>
            <person name="Kang S."/>
            <person name="Shim W.B."/>
            <person name="Woloshuk C."/>
            <person name="Xie X."/>
            <person name="Xu J.R."/>
            <person name="Antoniw J."/>
            <person name="Baker S.E."/>
            <person name="Bluhm B.H."/>
            <person name="Breakspear A."/>
            <person name="Brown D.W."/>
            <person name="Butchko R.A."/>
            <person name="Chapman S."/>
            <person name="Coulson R."/>
            <person name="Coutinho P.M."/>
            <person name="Danchin E.G."/>
            <person name="Diener A."/>
            <person name="Gale L.R."/>
            <person name="Gardiner D.M."/>
            <person name="Goff S."/>
            <person name="Hammond-Kosack K.E."/>
            <person name="Hilburn K."/>
            <person name="Hua-Van A."/>
            <person name="Jonkers W."/>
            <person name="Kazan K."/>
            <person name="Kodira C.D."/>
            <person name="Koehrsen M."/>
            <person name="Kumar L."/>
            <person name="Lee Y.H."/>
            <person name="Li L."/>
            <person name="Manners J.M."/>
            <person name="Miranda-Saavedra D."/>
            <person name="Mukherjee M."/>
            <person name="Park G."/>
            <person name="Park J."/>
            <person name="Park S.Y."/>
            <person name="Proctor R.H."/>
            <person name="Regev A."/>
            <person name="Ruiz-Roldan M.C."/>
            <person name="Sain D."/>
            <person name="Sakthikumar S."/>
            <person name="Sykes S."/>
            <person name="Schwartz D.C."/>
            <person name="Turgeon B.G."/>
            <person name="Wapinski I."/>
            <person name="Yoder O."/>
            <person name="Young S."/>
            <person name="Zeng Q."/>
            <person name="Zhou S."/>
            <person name="Galagan J."/>
            <person name="Cuomo C.A."/>
            <person name="Kistler H.C."/>
            <person name="Rep M."/>
        </authorList>
    </citation>
    <scope>NUCLEOTIDE SEQUENCE [LARGE SCALE GENOMIC DNA]</scope>
    <source>
        <strain evidence="2">7600</strain>
        <strain evidence="3">M3125 / FGSC 7600</strain>
    </source>
</reference>
<name>W7M784_GIBM7</name>
<sequence length="113" mass="12577">MPVITTLDHSLVDHIFPTVTPPHASDPHQRSSPWSRERSPHPPCPPHCLSNCVQTRPFPCLSLCEACHSKTQGSQSSCRSTNRNATLSSASHGTARERDIIQLRRHLRNISPL</sequence>
<keyword evidence="3" id="KW-1185">Reference proteome</keyword>
<reference evidence="2" key="2">
    <citation type="submission" date="2013-11" db="EMBL/GenBank/DDBJ databases">
        <authorList>
            <consortium name="The Broad Institute Genome Sequencing Platform"/>
            <person name="Ma L.-J."/>
            <person name="Corby-Kistler H."/>
            <person name="Broz K."/>
            <person name="Gale L.R."/>
            <person name="Jonkers W."/>
            <person name="O'Donnell K."/>
            <person name="Ploetz R."/>
            <person name="Steinberg C."/>
            <person name="Schwartz D.C."/>
            <person name="VanEtten H."/>
            <person name="Zhou S."/>
            <person name="Young S.K."/>
            <person name="Zeng Q."/>
            <person name="Gargeya S."/>
            <person name="Fitzgerald M."/>
            <person name="Abouelleil A."/>
            <person name="Alvarado L."/>
            <person name="Chapman S.B."/>
            <person name="Gainer-Dewar J."/>
            <person name="Goldberg J."/>
            <person name="Griggs A."/>
            <person name="Gujja S."/>
            <person name="Hansen M."/>
            <person name="Howarth C."/>
            <person name="Imamovic A."/>
            <person name="Ireland A."/>
            <person name="Larimer J."/>
            <person name="McCowan C."/>
            <person name="Murphy C."/>
            <person name="Pearson M."/>
            <person name="Poon T.W."/>
            <person name="Priest M."/>
            <person name="Roberts A."/>
            <person name="Saif S."/>
            <person name="Shea T."/>
            <person name="Sykes S."/>
            <person name="Wortman J."/>
            <person name="Nusbaum C."/>
            <person name="Birren B."/>
        </authorList>
    </citation>
    <scope>NUCLEOTIDE SEQUENCE</scope>
    <source>
        <strain evidence="2">7600</strain>
    </source>
</reference>
<dbReference type="RefSeq" id="XP_018749540.1">
    <property type="nucleotide sequence ID" value="XM_018904714.1"/>
</dbReference>
<proteinExistence type="predicted"/>
<dbReference type="EMBL" id="DS022246">
    <property type="protein sequence ID" value="EWG43348.1"/>
    <property type="molecule type" value="Genomic_DNA"/>
</dbReference>
<dbReference type="RefSeq" id="XP_018749539.1">
    <property type="nucleotide sequence ID" value="XM_018904713.1"/>
</dbReference>
<dbReference type="RefSeq" id="XP_018749538.1">
    <property type="nucleotide sequence ID" value="XM_018904712.1"/>
</dbReference>
<dbReference type="EMBL" id="DS022246">
    <property type="protein sequence ID" value="EWG43349.1"/>
    <property type="molecule type" value="Genomic_DNA"/>
</dbReference>
<dbReference type="AlphaFoldDB" id="W7M784"/>
<protein>
    <submittedName>
        <fullName evidence="2">Uncharacterized protein</fullName>
    </submittedName>
</protein>
<dbReference type="EMBL" id="DS022246">
    <property type="protein sequence ID" value="EWG43346.1"/>
    <property type="molecule type" value="Genomic_DNA"/>
</dbReference>
<gene>
    <name evidence="2" type="ORF">FVEG_15561</name>
</gene>
<organism evidence="2 3">
    <name type="scientific">Gibberella moniliformis (strain M3125 / FGSC 7600)</name>
    <name type="common">Maize ear and stalk rot fungus</name>
    <name type="synonym">Fusarium verticillioides</name>
    <dbReference type="NCBI Taxonomy" id="334819"/>
    <lineage>
        <taxon>Eukaryota</taxon>
        <taxon>Fungi</taxon>
        <taxon>Dikarya</taxon>
        <taxon>Ascomycota</taxon>
        <taxon>Pezizomycotina</taxon>
        <taxon>Sordariomycetes</taxon>
        <taxon>Hypocreomycetidae</taxon>
        <taxon>Hypocreales</taxon>
        <taxon>Nectriaceae</taxon>
        <taxon>Fusarium</taxon>
        <taxon>Fusarium fujikuroi species complex</taxon>
    </lineage>
</organism>
<feature type="region of interest" description="Disordered" evidence="1">
    <location>
        <begin position="72"/>
        <end position="100"/>
    </location>
</feature>
<feature type="compositionally biased region" description="Polar residues" evidence="1">
    <location>
        <begin position="72"/>
        <end position="92"/>
    </location>
</feature>
<dbReference type="RefSeq" id="XP_018749537.1">
    <property type="nucleotide sequence ID" value="XM_018904711.1"/>
</dbReference>
<accession>W7M784</accession>
<dbReference type="VEuPathDB" id="FungiDB:FVEG_15561"/>
<evidence type="ECO:0000313" key="2">
    <source>
        <dbReference type="EMBL" id="EWG43349.1"/>
    </source>
</evidence>
<evidence type="ECO:0000256" key="1">
    <source>
        <dbReference type="SAM" id="MobiDB-lite"/>
    </source>
</evidence>
<dbReference type="Proteomes" id="UP000009096">
    <property type="component" value="Chromosome 4"/>
</dbReference>